<feature type="domain" description="SSD" evidence="8">
    <location>
        <begin position="247"/>
        <end position="370"/>
    </location>
</feature>
<feature type="transmembrane region" description="Helical" evidence="7">
    <location>
        <begin position="271"/>
        <end position="295"/>
    </location>
</feature>
<accession>A0A2U2XD23</accession>
<feature type="transmembrane region" description="Helical" evidence="7">
    <location>
        <begin position="243"/>
        <end position="265"/>
    </location>
</feature>
<sequence length="982" mass="110991">MWFKLSQIILRNRIVIISIMTALTIFFGYFALTSLEMDNKYGNMLPKKSPAQDDYLQLKEMFGEDGGALVLAIQSDKLYTEENFLMWKELGDSIAKLDGVNAVLSEADLFTIKNNTTEGKFEAEPIFLDATFKEKSIEDIRREIREIPLYDGLLYNDSTNVSLMMITIDEAYLSDQNKSGVVLDAEEIALGYEHVFGKMHFAGLPHIRVVMGKRVVSEMYIFIGLAIAVTSLLLYLFFRSFRVVAFSILVVFIAVIWSLGSIGLMGFKLSILMALIPPLMIVIGIPNCIFLLTKFHREVKNHGNKTKALSRVISKVGNATFLTNLTTALGFSTFMFTNSEKLIEFGTTASMNILFVFVISITIIPILFSLTKMPKSRHLKHLEKKFAITIVNKLVYLTTTHRKRIYLTTVIVVGVAIFGATKMEATGNLTSDLPDSDPILQDILFIQENFNGAIPFEILINYKKDGRKFDKKTLEKIETVQANIQKDTTFSKSISIVNFMKLINMSYYGNNPDMYKLIERKDMLRLKGYVDNFQDDMVKTQLVYQYQDSIRVGKSNYSDSLMLNYPKIAQRVMNFRPDTSATDSIKPSEFPSQDEVNNYIAQNDNAEEVLEVSTKIFPASAIGLSLKELIDTTNTTYRLRMQIIDLGSYEIDQKIKKVTAMLDSVLNPNAEQVAAYHEQFKAGETAYADSIFSLSNAYRNNTAYNIADGNDSLLFQFDLDPNLLASYYDKPEFKAALEKAIEDENLTYLITGTSVVAAEGTQYLIKNLLTSLIIAIFIIAILMAFLFRSWRMVVISLVPNFIPLLVTAGIMGLFAIPIKPSTLLVFSIAFGISVDDTIHFLAKYRQELKVRSYDQRACVINALYETGLSMFYTSIVLFFGFSMFAFSQFGGTKALGLLVSLTMLVAMLTNLTVLPSLLLSLENRIATKAFREPFINIYNEEIDIELSELEVDPRTRIDYDPDEENNEDGEKDENDNPENKRS</sequence>
<feature type="transmembrane region" description="Helical" evidence="7">
    <location>
        <begin position="12"/>
        <end position="32"/>
    </location>
</feature>
<feature type="compositionally biased region" description="Acidic residues" evidence="6">
    <location>
        <begin position="960"/>
        <end position="976"/>
    </location>
</feature>
<dbReference type="Proteomes" id="UP000245370">
    <property type="component" value="Unassembled WGS sequence"/>
</dbReference>
<evidence type="ECO:0000256" key="6">
    <source>
        <dbReference type="SAM" id="MobiDB-lite"/>
    </source>
</evidence>
<gene>
    <name evidence="9" type="ORF">DIT68_08665</name>
</gene>
<reference evidence="9 10" key="2">
    <citation type="submission" date="2018-05" db="EMBL/GenBank/DDBJ databases">
        <authorList>
            <person name="Lanie J.A."/>
            <person name="Ng W.-L."/>
            <person name="Kazmierczak K.M."/>
            <person name="Andrzejewski T.M."/>
            <person name="Davidsen T.M."/>
            <person name="Wayne K.J."/>
            <person name="Tettelin H."/>
            <person name="Glass J.I."/>
            <person name="Rusch D."/>
            <person name="Podicherti R."/>
            <person name="Tsui H.-C.T."/>
            <person name="Winkler M.E."/>
        </authorList>
    </citation>
    <scope>NUCLEOTIDE SEQUENCE [LARGE SCALE GENOMIC DNA]</scope>
    <source>
        <strain evidence="9 10">C305</strain>
    </source>
</reference>
<feature type="region of interest" description="Disordered" evidence="6">
    <location>
        <begin position="953"/>
        <end position="982"/>
    </location>
</feature>
<feature type="transmembrane region" description="Helical" evidence="7">
    <location>
        <begin position="863"/>
        <end position="886"/>
    </location>
</feature>
<comment type="caution">
    <text evidence="9">The sequence shown here is derived from an EMBL/GenBank/DDBJ whole genome shotgun (WGS) entry which is preliminary data.</text>
</comment>
<feature type="transmembrane region" description="Helical" evidence="7">
    <location>
        <begin position="316"/>
        <end position="337"/>
    </location>
</feature>
<reference evidence="9 10" key="1">
    <citation type="submission" date="2018-05" db="EMBL/GenBank/DDBJ databases">
        <title>Brumimicrobium oceani sp. nov., isolated from coastal sediment.</title>
        <authorList>
            <person name="Kou Y."/>
        </authorList>
    </citation>
    <scope>NUCLEOTIDE SEQUENCE [LARGE SCALE GENOMIC DNA]</scope>
    <source>
        <strain evidence="9 10">C305</strain>
    </source>
</reference>
<evidence type="ECO:0000313" key="9">
    <source>
        <dbReference type="EMBL" id="PWH85696.1"/>
    </source>
</evidence>
<protein>
    <recommendedName>
        <fullName evidence="8">SSD domain-containing protein</fullName>
    </recommendedName>
</protein>
<feature type="transmembrane region" description="Helical" evidence="7">
    <location>
        <begin position="768"/>
        <end position="787"/>
    </location>
</feature>
<dbReference type="EMBL" id="QFRJ01000005">
    <property type="protein sequence ID" value="PWH85696.1"/>
    <property type="molecule type" value="Genomic_DNA"/>
</dbReference>
<feature type="transmembrane region" description="Helical" evidence="7">
    <location>
        <begin position="349"/>
        <end position="370"/>
    </location>
</feature>
<evidence type="ECO:0000256" key="1">
    <source>
        <dbReference type="ARBA" id="ARBA00004651"/>
    </source>
</evidence>
<feature type="domain" description="SSD" evidence="8">
    <location>
        <begin position="792"/>
        <end position="920"/>
    </location>
</feature>
<dbReference type="InterPro" id="IPR004869">
    <property type="entry name" value="MMPL_dom"/>
</dbReference>
<dbReference type="SUPFAM" id="SSF82866">
    <property type="entry name" value="Multidrug efflux transporter AcrB transmembrane domain"/>
    <property type="match status" value="2"/>
</dbReference>
<keyword evidence="4 7" id="KW-1133">Transmembrane helix</keyword>
<dbReference type="AlphaFoldDB" id="A0A2U2XD23"/>
<feature type="transmembrane region" description="Helical" evidence="7">
    <location>
        <begin position="219"/>
        <end position="238"/>
    </location>
</feature>
<dbReference type="PANTHER" id="PTHR33406">
    <property type="entry name" value="MEMBRANE PROTEIN MJ1562-RELATED"/>
    <property type="match status" value="1"/>
</dbReference>
<name>A0A2U2XD23_9FLAO</name>
<evidence type="ECO:0000256" key="2">
    <source>
        <dbReference type="ARBA" id="ARBA00022475"/>
    </source>
</evidence>
<keyword evidence="2" id="KW-1003">Cell membrane</keyword>
<evidence type="ECO:0000256" key="4">
    <source>
        <dbReference type="ARBA" id="ARBA00022989"/>
    </source>
</evidence>
<organism evidence="9 10">
    <name type="scientific">Brumimicrobium oceani</name>
    <dbReference type="NCBI Taxonomy" id="2100725"/>
    <lineage>
        <taxon>Bacteria</taxon>
        <taxon>Pseudomonadati</taxon>
        <taxon>Bacteroidota</taxon>
        <taxon>Flavobacteriia</taxon>
        <taxon>Flavobacteriales</taxon>
        <taxon>Crocinitomicaceae</taxon>
        <taxon>Brumimicrobium</taxon>
    </lineage>
</organism>
<evidence type="ECO:0000256" key="5">
    <source>
        <dbReference type="ARBA" id="ARBA00023136"/>
    </source>
</evidence>
<comment type="subcellular location">
    <subcellularLocation>
        <location evidence="1">Cell membrane</location>
        <topology evidence="1">Multi-pass membrane protein</topology>
    </subcellularLocation>
</comment>
<dbReference type="Gene3D" id="1.20.1640.10">
    <property type="entry name" value="Multidrug efflux transporter AcrB transmembrane domain"/>
    <property type="match status" value="2"/>
</dbReference>
<dbReference type="GO" id="GO:0005886">
    <property type="term" value="C:plasma membrane"/>
    <property type="evidence" value="ECO:0007669"/>
    <property type="project" value="UniProtKB-SubCell"/>
</dbReference>
<keyword evidence="3 7" id="KW-0812">Transmembrane</keyword>
<evidence type="ECO:0000256" key="3">
    <source>
        <dbReference type="ARBA" id="ARBA00022692"/>
    </source>
</evidence>
<feature type="transmembrane region" description="Helical" evidence="7">
    <location>
        <begin position="405"/>
        <end position="423"/>
    </location>
</feature>
<proteinExistence type="predicted"/>
<keyword evidence="5 7" id="KW-0472">Membrane</keyword>
<evidence type="ECO:0000256" key="7">
    <source>
        <dbReference type="SAM" id="Phobius"/>
    </source>
</evidence>
<keyword evidence="10" id="KW-1185">Reference proteome</keyword>
<feature type="transmembrane region" description="Helical" evidence="7">
    <location>
        <begin position="898"/>
        <end position="921"/>
    </location>
</feature>
<evidence type="ECO:0000313" key="10">
    <source>
        <dbReference type="Proteomes" id="UP000245370"/>
    </source>
</evidence>
<evidence type="ECO:0000259" key="8">
    <source>
        <dbReference type="PROSITE" id="PS50156"/>
    </source>
</evidence>
<dbReference type="PROSITE" id="PS50156">
    <property type="entry name" value="SSD"/>
    <property type="match status" value="2"/>
</dbReference>
<dbReference type="InterPro" id="IPR050545">
    <property type="entry name" value="Mycobact_MmpL"/>
</dbReference>
<feature type="transmembrane region" description="Helical" evidence="7">
    <location>
        <begin position="822"/>
        <end position="842"/>
    </location>
</feature>
<dbReference type="InterPro" id="IPR000731">
    <property type="entry name" value="SSD"/>
</dbReference>
<feature type="transmembrane region" description="Helical" evidence="7">
    <location>
        <begin position="794"/>
        <end position="816"/>
    </location>
</feature>
<dbReference type="PANTHER" id="PTHR33406:SF12">
    <property type="entry name" value="BLR2997 PROTEIN"/>
    <property type="match status" value="1"/>
</dbReference>
<dbReference type="Pfam" id="PF03176">
    <property type="entry name" value="MMPL"/>
    <property type="match status" value="2"/>
</dbReference>